<keyword evidence="1" id="KW-1185">Reference proteome</keyword>
<organism evidence="1 2">
    <name type="scientific">Romanomermis culicivorax</name>
    <name type="common">Nematode worm</name>
    <dbReference type="NCBI Taxonomy" id="13658"/>
    <lineage>
        <taxon>Eukaryota</taxon>
        <taxon>Metazoa</taxon>
        <taxon>Ecdysozoa</taxon>
        <taxon>Nematoda</taxon>
        <taxon>Enoplea</taxon>
        <taxon>Dorylaimia</taxon>
        <taxon>Mermithida</taxon>
        <taxon>Mermithoidea</taxon>
        <taxon>Mermithidae</taxon>
        <taxon>Romanomermis</taxon>
    </lineage>
</organism>
<dbReference type="WBParaSite" id="nRc.2.0.1.t21937-RA">
    <property type="protein sequence ID" value="nRc.2.0.1.t21937-RA"/>
    <property type="gene ID" value="nRc.2.0.1.g21937"/>
</dbReference>
<evidence type="ECO:0000313" key="2">
    <source>
        <dbReference type="WBParaSite" id="nRc.2.0.1.t21937-RA"/>
    </source>
</evidence>
<reference evidence="2" key="1">
    <citation type="submission" date="2022-11" db="UniProtKB">
        <authorList>
            <consortium name="WormBaseParasite"/>
        </authorList>
    </citation>
    <scope>IDENTIFICATION</scope>
</reference>
<protein>
    <submittedName>
        <fullName evidence="2">Uncharacterized protein</fullName>
    </submittedName>
</protein>
<accession>A0A915J648</accession>
<name>A0A915J648_ROMCU</name>
<dbReference type="AlphaFoldDB" id="A0A915J648"/>
<sequence>MEVMKQLEKNGIGFSVDNVETPKLNSNSLSTDNIRGPSEPEFYKLLKNKQQFSISVMDKELFEKMNIAHEQFQALPVVERLKLFKMEDLLETQNIEKNSLAVNGRIKDFSPYIFAMLAPDVMSNLGYSFDDMVIHCKFRGLQCENGIRQYQVL</sequence>
<evidence type="ECO:0000313" key="1">
    <source>
        <dbReference type="Proteomes" id="UP000887565"/>
    </source>
</evidence>
<proteinExistence type="predicted"/>
<dbReference type="Proteomes" id="UP000887565">
    <property type="component" value="Unplaced"/>
</dbReference>